<name>A0A6F9E5Z4_9BACL</name>
<dbReference type="Proteomes" id="UP000502196">
    <property type="component" value="Chromosome"/>
</dbReference>
<protein>
    <submittedName>
        <fullName evidence="1">Uncharacterized protein</fullName>
    </submittedName>
</protein>
<proteinExistence type="predicted"/>
<sequence>MIWQKTCSRRGNWSPGPEVGNEPDLTGFLAISILVVRIGVAGRWVRRRGSQERVVRRKVTASRPCAGMGAFCLSGGKEDASWTTAIRYICRRPIFP</sequence>
<evidence type="ECO:0000313" key="1">
    <source>
        <dbReference type="EMBL" id="CAB3392747.1"/>
    </source>
</evidence>
<reference evidence="1 2" key="1">
    <citation type="submission" date="2020-04" db="EMBL/GenBank/DDBJ databases">
        <authorList>
            <person name="Hogendoorn C."/>
        </authorList>
    </citation>
    <scope>NUCLEOTIDE SEQUENCE [LARGE SCALE GENOMIC DNA]</scope>
    <source>
        <strain evidence="1">COOX1</strain>
    </source>
</reference>
<evidence type="ECO:0000313" key="2">
    <source>
        <dbReference type="Proteomes" id="UP000502196"/>
    </source>
</evidence>
<dbReference type="EMBL" id="LR792683">
    <property type="protein sequence ID" value="CAB3392747.1"/>
    <property type="molecule type" value="Genomic_DNA"/>
</dbReference>
<gene>
    <name evidence="1" type="ORF">COOX1_1565</name>
</gene>
<dbReference type="AlphaFoldDB" id="A0A6F9E5Z4"/>
<organism evidence="1 2">
    <name type="scientific">Kyrpidia spormannii</name>
    <dbReference type="NCBI Taxonomy" id="2055160"/>
    <lineage>
        <taxon>Bacteria</taxon>
        <taxon>Bacillati</taxon>
        <taxon>Bacillota</taxon>
        <taxon>Bacilli</taxon>
        <taxon>Bacillales</taxon>
        <taxon>Alicyclobacillaceae</taxon>
        <taxon>Kyrpidia</taxon>
    </lineage>
</organism>
<accession>A0A6F9E5Z4</accession>